<evidence type="ECO:0000313" key="1">
    <source>
        <dbReference type="EMBL" id="MTE15992.1"/>
    </source>
</evidence>
<sequence>MCPASLVRSCRGGQWMESTSMQTSIRACSAAFAVICGVLFTGVGTPPASASLPDVPAPAGPWGSFYDPPTELPGEAAGDVIREQSFTPALSVPSATGAFPGTARRIMYRSVDDAGRAIAVTGTYFEPSTPWPGPSRPLVSLASGTIGEGRQCAPSIALQSVVHYSPPFDLSIAYEQLAVDYLLGQGIAVVFTDYVGLGTPGPHPYGNRAASARAVIDAARAAQRLPGTSLSPDGPVGFWGYSQGGHAAAAAAELQPTYAPELNMKGTYAGAPPVKLDDTLALAEGSTLIGAVGYFLDGAVRTNPEIGPVLDRVLNDQGRAMMSSTANQCIGETLLNYSFQHTTQWTNTGESLGAAVTSDPIGRRIVEEQAIGNLTPASPILLASNVNDDAVPYSRVHDLAQTWCERGVPVTLSTIELPPIIPGTAVGHGVPEFANVPAAAAWMIDRFNDVGILHQMNCEQK</sequence>
<keyword evidence="2" id="KW-1185">Reference proteome</keyword>
<comment type="caution">
    <text evidence="1">The sequence shown here is derived from an EMBL/GenBank/DDBJ whole genome shotgun (WGS) entry which is preliminary data.</text>
</comment>
<dbReference type="PANTHER" id="PTHR34853:SF1">
    <property type="entry name" value="LIPASE 5"/>
    <property type="match status" value="1"/>
</dbReference>
<protein>
    <submittedName>
        <fullName evidence="1">Lipase</fullName>
    </submittedName>
</protein>
<dbReference type="Proteomes" id="UP000432464">
    <property type="component" value="Unassembled WGS sequence"/>
</dbReference>
<dbReference type="GO" id="GO:0016042">
    <property type="term" value="P:lipid catabolic process"/>
    <property type="evidence" value="ECO:0007669"/>
    <property type="project" value="InterPro"/>
</dbReference>
<dbReference type="AlphaFoldDB" id="A0A6I3L129"/>
<proteinExistence type="predicted"/>
<accession>A0A6I3L129</accession>
<reference evidence="1 2" key="1">
    <citation type="submission" date="2019-11" db="EMBL/GenBank/DDBJ databases">
        <title>Nocardia sp. nov. CT2-14 isolated from soil.</title>
        <authorList>
            <person name="Kanchanasin P."/>
            <person name="Tanasupawat S."/>
            <person name="Yuki M."/>
            <person name="Kudo T."/>
        </authorList>
    </citation>
    <scope>NUCLEOTIDE SEQUENCE [LARGE SCALE GENOMIC DNA]</scope>
    <source>
        <strain evidence="1 2">CT2-14</strain>
    </source>
</reference>
<evidence type="ECO:0000313" key="2">
    <source>
        <dbReference type="Proteomes" id="UP000432464"/>
    </source>
</evidence>
<dbReference type="Gene3D" id="3.40.50.1820">
    <property type="entry name" value="alpha/beta hydrolase"/>
    <property type="match status" value="1"/>
</dbReference>
<dbReference type="Gene3D" id="1.10.260.130">
    <property type="match status" value="1"/>
</dbReference>
<dbReference type="GO" id="GO:0004806">
    <property type="term" value="F:triacylglycerol lipase activity"/>
    <property type="evidence" value="ECO:0007669"/>
    <property type="project" value="InterPro"/>
</dbReference>
<dbReference type="InterPro" id="IPR005152">
    <property type="entry name" value="Lipase_secreted"/>
</dbReference>
<organism evidence="1 2">
    <name type="scientific">Nocardia aurantiaca</name>
    <dbReference type="NCBI Taxonomy" id="2675850"/>
    <lineage>
        <taxon>Bacteria</taxon>
        <taxon>Bacillati</taxon>
        <taxon>Actinomycetota</taxon>
        <taxon>Actinomycetes</taxon>
        <taxon>Mycobacteriales</taxon>
        <taxon>Nocardiaceae</taxon>
        <taxon>Nocardia</taxon>
    </lineage>
</organism>
<gene>
    <name evidence="1" type="ORF">GLP40_24870</name>
</gene>
<dbReference type="SUPFAM" id="SSF53474">
    <property type="entry name" value="alpha/beta-Hydrolases"/>
    <property type="match status" value="1"/>
</dbReference>
<dbReference type="PANTHER" id="PTHR34853">
    <property type="match status" value="1"/>
</dbReference>
<dbReference type="PIRSF" id="PIRSF029171">
    <property type="entry name" value="Esterase_LipA"/>
    <property type="match status" value="1"/>
</dbReference>
<dbReference type="EMBL" id="WMBB01000012">
    <property type="protein sequence ID" value="MTE15992.1"/>
    <property type="molecule type" value="Genomic_DNA"/>
</dbReference>
<dbReference type="InterPro" id="IPR029058">
    <property type="entry name" value="AB_hydrolase_fold"/>
</dbReference>
<dbReference type="Pfam" id="PF03583">
    <property type="entry name" value="LIP"/>
    <property type="match status" value="1"/>
</dbReference>
<name>A0A6I3L129_9NOCA</name>